<dbReference type="GO" id="GO:0032787">
    <property type="term" value="P:monocarboxylic acid metabolic process"/>
    <property type="evidence" value="ECO:0007669"/>
    <property type="project" value="UniProtKB-ARBA"/>
</dbReference>
<dbReference type="Gene3D" id="3.40.50.720">
    <property type="entry name" value="NAD(P)-binding Rossmann-like Domain"/>
    <property type="match status" value="1"/>
</dbReference>
<dbReference type="FunFam" id="3.40.50.720:FF:000084">
    <property type="entry name" value="Short-chain dehydrogenase reductase"/>
    <property type="match status" value="1"/>
</dbReference>
<dbReference type="EMBL" id="FR695867">
    <property type="protein sequence ID" value="CBX27802.1"/>
    <property type="molecule type" value="Genomic_DNA"/>
</dbReference>
<name>E1YBC5_9BACT</name>
<evidence type="ECO:0000313" key="3">
    <source>
        <dbReference type="EMBL" id="CBX27802.1"/>
    </source>
</evidence>
<evidence type="ECO:0000259" key="2">
    <source>
        <dbReference type="SMART" id="SM00822"/>
    </source>
</evidence>
<accession>E1YBC5</accession>
<feature type="domain" description="Ketoreductase" evidence="2">
    <location>
        <begin position="25"/>
        <end position="205"/>
    </location>
</feature>
<dbReference type="PANTHER" id="PTHR42879">
    <property type="entry name" value="3-OXOACYL-(ACYL-CARRIER-PROTEIN) REDUCTASE"/>
    <property type="match status" value="1"/>
</dbReference>
<dbReference type="InterPro" id="IPR050259">
    <property type="entry name" value="SDR"/>
</dbReference>
<dbReference type="InterPro" id="IPR036291">
    <property type="entry name" value="NAD(P)-bd_dom_sf"/>
</dbReference>
<dbReference type="InterPro" id="IPR057326">
    <property type="entry name" value="KR_dom"/>
</dbReference>
<evidence type="ECO:0000256" key="1">
    <source>
        <dbReference type="ARBA" id="ARBA00006484"/>
    </source>
</evidence>
<dbReference type="PANTHER" id="PTHR42879:SF2">
    <property type="entry name" value="3-OXOACYL-[ACYL-CARRIER-PROTEIN] REDUCTASE FABG"/>
    <property type="match status" value="1"/>
</dbReference>
<dbReference type="Pfam" id="PF13561">
    <property type="entry name" value="adh_short_C2"/>
    <property type="match status" value="1"/>
</dbReference>
<dbReference type="InterPro" id="IPR002347">
    <property type="entry name" value="SDR_fam"/>
</dbReference>
<dbReference type="PRINTS" id="PR00081">
    <property type="entry name" value="GDHRDH"/>
</dbReference>
<dbReference type="PROSITE" id="PS00061">
    <property type="entry name" value="ADH_SHORT"/>
    <property type="match status" value="1"/>
</dbReference>
<sequence>MNGFVSEKNFHKTHKEESKMILEGKAAIVTGAGRGVGRGIALDFAREGADVLVNYSSSEGAANEVVKEIEKMGRKGIAVKADVSKEEDVVNMFKAAIDTFGKVDILVNNAGNSAPGMFHKMSVEKWDSVVDIHLKGTFLCMREAAKHMIERQQGTILCVISVAGIQGSVGQPNYAASKGGVIGLIKSGAKELAKYNISVNAVSLGIVSTDMTSKILSDPKFREATLARALLKRPMEPEEVGKVFSFLASDAAKIIQGQVIAVDGGIAGLG</sequence>
<dbReference type="SUPFAM" id="SSF51735">
    <property type="entry name" value="NAD(P)-binding Rossmann-fold domains"/>
    <property type="match status" value="1"/>
</dbReference>
<reference evidence="3" key="1">
    <citation type="journal article" date="2011" name="Environ. Microbiol.">
        <title>Genomic insights into the metabolic potential of the polycyclic aromatic hydrocarbon degrading sulfate-reducing Deltaproteobacterium N47.</title>
        <authorList>
            <person name="Bergmann F."/>
            <person name="Selesi D."/>
            <person name="Weinmaier T."/>
            <person name="Tischler P."/>
            <person name="Rattei T."/>
            <person name="Meckenstock R.U."/>
        </authorList>
    </citation>
    <scope>NUCLEOTIDE SEQUENCE</scope>
</reference>
<protein>
    <submittedName>
        <fullName evidence="3">3-oxoacyl-[acyl-carrier-protein] reductase</fullName>
    </submittedName>
</protein>
<proteinExistence type="inferred from homology"/>
<dbReference type="SMART" id="SM00822">
    <property type="entry name" value="PKS_KR"/>
    <property type="match status" value="1"/>
</dbReference>
<organism evidence="3">
    <name type="scientific">uncultured Desulfobacterium sp</name>
    <dbReference type="NCBI Taxonomy" id="201089"/>
    <lineage>
        <taxon>Bacteria</taxon>
        <taxon>Pseudomonadati</taxon>
        <taxon>Thermodesulfobacteriota</taxon>
        <taxon>Desulfobacteria</taxon>
        <taxon>Desulfobacterales</taxon>
        <taxon>Desulfobacteriaceae</taxon>
        <taxon>Desulfobacterium</taxon>
        <taxon>environmental samples</taxon>
    </lineage>
</organism>
<dbReference type="InterPro" id="IPR020904">
    <property type="entry name" value="Sc_DH/Rdtase_CS"/>
</dbReference>
<comment type="similarity">
    <text evidence="1">Belongs to the short-chain dehydrogenases/reductases (SDR) family.</text>
</comment>
<dbReference type="AlphaFoldDB" id="E1YBC5"/>
<gene>
    <name evidence="3" type="ORF">N47_C18600</name>
</gene>
<dbReference type="PRINTS" id="PR00080">
    <property type="entry name" value="SDRFAMILY"/>
</dbReference>
<dbReference type="NCBIfam" id="NF005559">
    <property type="entry name" value="PRK07231.1"/>
    <property type="match status" value="1"/>
</dbReference>